<feature type="compositionally biased region" description="Basic and acidic residues" evidence="1">
    <location>
        <begin position="696"/>
        <end position="708"/>
    </location>
</feature>
<dbReference type="EMBL" id="SKBQ01000016">
    <property type="protein sequence ID" value="TPX16699.1"/>
    <property type="molecule type" value="Genomic_DNA"/>
</dbReference>
<feature type="region of interest" description="Disordered" evidence="1">
    <location>
        <begin position="696"/>
        <end position="715"/>
    </location>
</feature>
<reference evidence="3 4" key="1">
    <citation type="submission" date="2019-06" db="EMBL/GenBank/DDBJ databases">
        <title>Draft genome sequence of the filamentous fungus Phialemoniopsis curvata isolated from diesel fuel.</title>
        <authorList>
            <person name="Varaljay V.A."/>
            <person name="Lyon W.J."/>
            <person name="Crouch A.L."/>
            <person name="Drake C.E."/>
            <person name="Hollomon J.M."/>
            <person name="Nadeau L.J."/>
            <person name="Nunn H.S."/>
            <person name="Stevenson B.S."/>
            <person name="Bojanowski C.L."/>
            <person name="Crookes-Goodson W.J."/>
        </authorList>
    </citation>
    <scope>NUCLEOTIDE SEQUENCE [LARGE SCALE GENOMIC DNA]</scope>
    <source>
        <strain evidence="3 4">D216</strain>
    </source>
</reference>
<evidence type="ECO:0000313" key="3">
    <source>
        <dbReference type="EMBL" id="TPX16699.1"/>
    </source>
</evidence>
<feature type="region of interest" description="Disordered" evidence="1">
    <location>
        <begin position="1"/>
        <end position="130"/>
    </location>
</feature>
<dbReference type="Gene3D" id="3.60.21.70">
    <property type="entry name" value="PhoD-like phosphatase"/>
    <property type="match status" value="1"/>
</dbReference>
<dbReference type="FunCoup" id="A0A507BHA0">
    <property type="interactions" value="79"/>
</dbReference>
<gene>
    <name evidence="3" type="ORF">E0L32_003640</name>
</gene>
<evidence type="ECO:0000313" key="4">
    <source>
        <dbReference type="Proteomes" id="UP000319257"/>
    </source>
</evidence>
<dbReference type="GeneID" id="41971087"/>
<feature type="domain" description="PhoD-like phosphatase" evidence="2">
    <location>
        <begin position="269"/>
        <end position="424"/>
    </location>
</feature>
<dbReference type="GO" id="GO:0016020">
    <property type="term" value="C:membrane"/>
    <property type="evidence" value="ECO:0007669"/>
    <property type="project" value="TreeGrafter"/>
</dbReference>
<feature type="region of interest" description="Disordered" evidence="1">
    <location>
        <begin position="873"/>
        <end position="925"/>
    </location>
</feature>
<feature type="compositionally biased region" description="Polar residues" evidence="1">
    <location>
        <begin position="54"/>
        <end position="69"/>
    </location>
</feature>
<dbReference type="Pfam" id="PF19050">
    <property type="entry name" value="PhoD_2"/>
    <property type="match status" value="3"/>
</dbReference>
<dbReference type="STRING" id="1093900.A0A507BHA0"/>
<feature type="compositionally biased region" description="Polar residues" evidence="1">
    <location>
        <begin position="779"/>
        <end position="791"/>
    </location>
</feature>
<dbReference type="InterPro" id="IPR018946">
    <property type="entry name" value="PhoD-like_MPP"/>
</dbReference>
<evidence type="ECO:0000256" key="1">
    <source>
        <dbReference type="SAM" id="MobiDB-lite"/>
    </source>
</evidence>
<feature type="compositionally biased region" description="Low complexity" evidence="1">
    <location>
        <begin position="764"/>
        <end position="776"/>
    </location>
</feature>
<dbReference type="InterPro" id="IPR043904">
    <property type="entry name" value="PhoD_2-like"/>
</dbReference>
<sequence>MAHNGDIPDEELQARNPHASATRWRHQESSAFARHAVQQQQAGHHQKPREPENRGNTSDLANFLNSSRVSPEETVAAAAGSGSGSRSGTADGGGKRFTPIVVGAAEAREATAAGEPGPEDAEIAPDARPDGKEIVCGPLINYRRQEGTTWVGSVLVVTKGGGKTQESAPTLLLRYAGERQAGGAAAAAAAVEGAGAANGGASASGGAQKEEAEFKGVCLYSDPRNTFWRFSISCEILPTEGRWEYTLPGLRFHSRTKPQTNAFYVPAAAESMRIMFHSCNGFSVGTDEDAYSGACLWNDVNRRHAEAPFHVMIGGGDQIYNDGIRVNGPLRQWTDIGNPKKRKDYPFPESLRQECDDYYLKNYIRWYSTEPFATANGQIPQLNIWDDHDIIDGFGSYVNDFMKCDVFRGIGGTAHKYYMLFQHHLPPPPSTYTTDAPQTTGASVGNHDPNQLMDVYVAEEMTEPNYIVGNKPGPYVAEKSHNMFASLGARIAFLGIDARTERTRHQINYPETYDLIFNRLDRELTAARERGQPFKHLILLLGIPIAYPRLTWLENVFSSPVIGPIKFLNRRFGLGGGVFNHFDGSVDLLDDLDDHYTARTHKKERNHLVERLQSVCAQHSVRTTILGGDVHLAALGRFYSNPKLRVPTEKDHRYMVNVVSSAIVNKPPPPAIANLLARRNKIHHLNHDTDETLLRLFNKDPGDSDKTAGHNQVTMPSRNFAVITENSPNNAPSPDIRGQDPIVNDFAPPFAPALQQQNGGGSSGPSSLAPPSSRGGADSTRSGLSSHSNNPAADGGDSDNKKKKNPPARQPSSTKVDGHYPIGAGEQGAGTHHKAASPAAHGRGHDGSLDVCIRVEIDQHDREGRTEAYGLSIPALEYEGPHVPSPGTFRPSTRGSSAAGSAAAPATGVEGAAGGGSSSRPATRS</sequence>
<dbReference type="RefSeq" id="XP_030998410.1">
    <property type="nucleotide sequence ID" value="XM_031137963.1"/>
</dbReference>
<dbReference type="OrthoDB" id="9999821at2759"/>
<dbReference type="AlphaFoldDB" id="A0A507BHA0"/>
<evidence type="ECO:0000259" key="2">
    <source>
        <dbReference type="Pfam" id="PF19050"/>
    </source>
</evidence>
<feature type="compositionally biased region" description="Low complexity" evidence="1">
    <location>
        <begin position="890"/>
        <end position="910"/>
    </location>
</feature>
<dbReference type="Proteomes" id="UP000319257">
    <property type="component" value="Unassembled WGS sequence"/>
</dbReference>
<protein>
    <recommendedName>
        <fullName evidence="2">PhoD-like phosphatase domain-containing protein</fullName>
    </recommendedName>
</protein>
<dbReference type="CDD" id="cd07389">
    <property type="entry name" value="MPP_PhoD"/>
    <property type="match status" value="1"/>
</dbReference>
<dbReference type="PANTHER" id="PTHR46689:SF3">
    <property type="entry name" value="PHOD-LIKE PHOSPHATASE DOMAIN-CONTAINING PROTEIN"/>
    <property type="match status" value="1"/>
</dbReference>
<dbReference type="InParanoid" id="A0A507BHA0"/>
<dbReference type="InterPro" id="IPR038607">
    <property type="entry name" value="PhoD-like_sf"/>
</dbReference>
<feature type="compositionally biased region" description="Low complexity" evidence="1">
    <location>
        <begin position="76"/>
        <end position="89"/>
    </location>
</feature>
<keyword evidence="4" id="KW-1185">Reference proteome</keyword>
<organism evidence="3 4">
    <name type="scientific">Thyridium curvatum</name>
    <dbReference type="NCBI Taxonomy" id="1093900"/>
    <lineage>
        <taxon>Eukaryota</taxon>
        <taxon>Fungi</taxon>
        <taxon>Dikarya</taxon>
        <taxon>Ascomycota</taxon>
        <taxon>Pezizomycotina</taxon>
        <taxon>Sordariomycetes</taxon>
        <taxon>Sordariomycetidae</taxon>
        <taxon>Thyridiales</taxon>
        <taxon>Thyridiaceae</taxon>
        <taxon>Thyridium</taxon>
    </lineage>
</organism>
<proteinExistence type="predicted"/>
<feature type="compositionally biased region" description="Polar residues" evidence="1">
    <location>
        <begin position="431"/>
        <end position="443"/>
    </location>
</feature>
<feature type="compositionally biased region" description="Low complexity" evidence="1">
    <location>
        <begin position="33"/>
        <end position="43"/>
    </location>
</feature>
<feature type="region of interest" description="Disordered" evidence="1">
    <location>
        <begin position="429"/>
        <end position="448"/>
    </location>
</feature>
<accession>A0A507BHA0</accession>
<feature type="region of interest" description="Disordered" evidence="1">
    <location>
        <begin position="723"/>
        <end position="847"/>
    </location>
</feature>
<feature type="domain" description="PhoD-like phosphatase" evidence="2">
    <location>
        <begin position="572"/>
        <end position="730"/>
    </location>
</feature>
<comment type="caution">
    <text evidence="3">The sequence shown here is derived from an EMBL/GenBank/DDBJ whole genome shotgun (WGS) entry which is preliminary data.</text>
</comment>
<dbReference type="PANTHER" id="PTHR46689">
    <property type="entry name" value="MEMBRANE PROTEIN, PUTATIVE-RELATED"/>
    <property type="match status" value="1"/>
</dbReference>
<name>A0A507BHA0_9PEZI</name>
<feature type="domain" description="PhoD-like phosphatase" evidence="2">
    <location>
        <begin position="483"/>
        <end position="557"/>
    </location>
</feature>